<evidence type="ECO:0000256" key="2">
    <source>
        <dbReference type="SAM" id="Phobius"/>
    </source>
</evidence>
<protein>
    <submittedName>
        <fullName evidence="3">Uncharacterized protein</fullName>
    </submittedName>
</protein>
<feature type="non-terminal residue" evidence="3">
    <location>
        <position position="1"/>
    </location>
</feature>
<keyword evidence="2" id="KW-0812">Transmembrane</keyword>
<keyword evidence="4" id="KW-1185">Reference proteome</keyword>
<comment type="caution">
    <text evidence="3">The sequence shown here is derived from an EMBL/GenBank/DDBJ whole genome shotgun (WGS) entry which is preliminary data.</text>
</comment>
<evidence type="ECO:0000313" key="4">
    <source>
        <dbReference type="Proteomes" id="UP000654075"/>
    </source>
</evidence>
<organism evidence="3 4">
    <name type="scientific">Polarella glacialis</name>
    <name type="common">Dinoflagellate</name>
    <dbReference type="NCBI Taxonomy" id="89957"/>
    <lineage>
        <taxon>Eukaryota</taxon>
        <taxon>Sar</taxon>
        <taxon>Alveolata</taxon>
        <taxon>Dinophyceae</taxon>
        <taxon>Suessiales</taxon>
        <taxon>Suessiaceae</taxon>
        <taxon>Polarella</taxon>
    </lineage>
</organism>
<name>A0A813EBY3_POLGL</name>
<feature type="region of interest" description="Disordered" evidence="1">
    <location>
        <begin position="1"/>
        <end position="32"/>
    </location>
</feature>
<feature type="transmembrane region" description="Helical" evidence="2">
    <location>
        <begin position="43"/>
        <end position="72"/>
    </location>
</feature>
<evidence type="ECO:0000313" key="3">
    <source>
        <dbReference type="EMBL" id="CAE8595126.1"/>
    </source>
</evidence>
<accession>A0A813EBY3</accession>
<proteinExistence type="predicted"/>
<feature type="non-terminal residue" evidence="3">
    <location>
        <position position="80"/>
    </location>
</feature>
<dbReference type="AlphaFoldDB" id="A0A813EBY3"/>
<reference evidence="3" key="1">
    <citation type="submission" date="2021-02" db="EMBL/GenBank/DDBJ databases">
        <authorList>
            <person name="Dougan E. K."/>
            <person name="Rhodes N."/>
            <person name="Thang M."/>
            <person name="Chan C."/>
        </authorList>
    </citation>
    <scope>NUCLEOTIDE SEQUENCE</scope>
</reference>
<keyword evidence="2" id="KW-0472">Membrane</keyword>
<dbReference type="Proteomes" id="UP000654075">
    <property type="component" value="Unassembled WGS sequence"/>
</dbReference>
<keyword evidence="2" id="KW-1133">Transmembrane helix</keyword>
<dbReference type="EMBL" id="CAJNNV010007613">
    <property type="protein sequence ID" value="CAE8595126.1"/>
    <property type="molecule type" value="Genomic_DNA"/>
</dbReference>
<gene>
    <name evidence="3" type="ORF">PGLA1383_LOCUS13644</name>
</gene>
<sequence>AGASFTGQELVPRSAASSIGGRDPVDSAPSEVSTRRVRSAQALLLGVWLLMLLVNVTKGLAVPLCSGSWWLLSAAGTLGP</sequence>
<evidence type="ECO:0000256" key="1">
    <source>
        <dbReference type="SAM" id="MobiDB-lite"/>
    </source>
</evidence>